<evidence type="ECO:0000313" key="2">
    <source>
        <dbReference type="EMBL" id="CAG6496949.1"/>
    </source>
</evidence>
<evidence type="ECO:0000256" key="1">
    <source>
        <dbReference type="SAM" id="MobiDB-lite"/>
    </source>
</evidence>
<accession>A0A8D8G804</accession>
<feature type="region of interest" description="Disordered" evidence="1">
    <location>
        <begin position="20"/>
        <end position="48"/>
    </location>
</feature>
<reference evidence="2" key="1">
    <citation type="submission" date="2021-05" db="EMBL/GenBank/DDBJ databases">
        <authorList>
            <person name="Alioto T."/>
            <person name="Alioto T."/>
            <person name="Gomez Garrido J."/>
        </authorList>
    </citation>
    <scope>NUCLEOTIDE SEQUENCE</scope>
</reference>
<feature type="region of interest" description="Disordered" evidence="1">
    <location>
        <begin position="75"/>
        <end position="94"/>
    </location>
</feature>
<sequence>MLVAVPWELLVPPVATTLPRPTSPRAVPTRTNIRPTKPRPPPLSINPRGTIHRRRIRTIRRRPRQLLQRELPVRRTRPPIPSTTPIHLHRRRHPPTTAIPPILVNPAWDSGSRNKGNLGRNCLWNRGKTLAHKNLQILLIALYFKTEIRLF</sequence>
<name>A0A8D8G804_CULPI</name>
<dbReference type="EMBL" id="HBUE01132083">
    <property type="protein sequence ID" value="CAG6496949.1"/>
    <property type="molecule type" value="Transcribed_RNA"/>
</dbReference>
<organism evidence="2">
    <name type="scientific">Culex pipiens</name>
    <name type="common">House mosquito</name>
    <dbReference type="NCBI Taxonomy" id="7175"/>
    <lineage>
        <taxon>Eukaryota</taxon>
        <taxon>Metazoa</taxon>
        <taxon>Ecdysozoa</taxon>
        <taxon>Arthropoda</taxon>
        <taxon>Hexapoda</taxon>
        <taxon>Insecta</taxon>
        <taxon>Pterygota</taxon>
        <taxon>Neoptera</taxon>
        <taxon>Endopterygota</taxon>
        <taxon>Diptera</taxon>
        <taxon>Nematocera</taxon>
        <taxon>Culicoidea</taxon>
        <taxon>Culicidae</taxon>
        <taxon>Culicinae</taxon>
        <taxon>Culicini</taxon>
        <taxon>Culex</taxon>
        <taxon>Culex</taxon>
    </lineage>
</organism>
<dbReference type="AlphaFoldDB" id="A0A8D8G804"/>
<proteinExistence type="predicted"/>
<protein>
    <submittedName>
        <fullName evidence="2">(northern house mosquito) hypothetical protein</fullName>
    </submittedName>
</protein>